<accession>A0A0E9SPN7</accession>
<dbReference type="EMBL" id="GBXM01065927">
    <property type="protein sequence ID" value="JAH42650.1"/>
    <property type="molecule type" value="Transcribed_RNA"/>
</dbReference>
<reference evidence="1" key="2">
    <citation type="journal article" date="2015" name="Fish Shellfish Immunol.">
        <title>Early steps in the European eel (Anguilla anguilla)-Vibrio vulnificus interaction in the gills: Role of the RtxA13 toxin.</title>
        <authorList>
            <person name="Callol A."/>
            <person name="Pajuelo D."/>
            <person name="Ebbesson L."/>
            <person name="Teles M."/>
            <person name="MacKenzie S."/>
            <person name="Amaro C."/>
        </authorList>
    </citation>
    <scope>NUCLEOTIDE SEQUENCE</scope>
</reference>
<sequence>MGSEGFYTSCAISSFCSCV</sequence>
<name>A0A0E9SPN7_ANGAN</name>
<organism evidence="1">
    <name type="scientific">Anguilla anguilla</name>
    <name type="common">European freshwater eel</name>
    <name type="synonym">Muraena anguilla</name>
    <dbReference type="NCBI Taxonomy" id="7936"/>
    <lineage>
        <taxon>Eukaryota</taxon>
        <taxon>Metazoa</taxon>
        <taxon>Chordata</taxon>
        <taxon>Craniata</taxon>
        <taxon>Vertebrata</taxon>
        <taxon>Euteleostomi</taxon>
        <taxon>Actinopterygii</taxon>
        <taxon>Neopterygii</taxon>
        <taxon>Teleostei</taxon>
        <taxon>Anguilliformes</taxon>
        <taxon>Anguillidae</taxon>
        <taxon>Anguilla</taxon>
    </lineage>
</organism>
<reference evidence="1" key="1">
    <citation type="submission" date="2014-11" db="EMBL/GenBank/DDBJ databases">
        <authorList>
            <person name="Amaro Gonzalez C."/>
        </authorList>
    </citation>
    <scope>NUCLEOTIDE SEQUENCE</scope>
</reference>
<dbReference type="AlphaFoldDB" id="A0A0E9SPN7"/>
<proteinExistence type="predicted"/>
<evidence type="ECO:0000313" key="1">
    <source>
        <dbReference type="EMBL" id="JAH42650.1"/>
    </source>
</evidence>
<protein>
    <submittedName>
        <fullName evidence="1">Uncharacterized protein</fullName>
    </submittedName>
</protein>